<protein>
    <submittedName>
        <fullName evidence="2">Uncharacterized protein</fullName>
    </submittedName>
</protein>
<evidence type="ECO:0000313" key="2">
    <source>
        <dbReference type="EMBL" id="GMI42342.1"/>
    </source>
</evidence>
<sequence length="328" mass="36037">MPASPIPLAPPSLSDPMFTYSAPTHWVDIKALISLPQTDCISGGAEDLDRWWGEVHSEHFKVKKKPSEGRKSRGKSLGKSQALRVAVGGGGGGGGAQQGEEEDKDKEELARREMKLAKENLENAKRVKEDEERPTKKAPSKVAKREVRAVKRDACPGKVVAQAAQDIKVTTVVPASGGCRPTQKEEVKGTKKKKKRKLTEAEEEEELKKMLAAHNEKAKAERKAKGKAKGSGSGAQQKRGVKDEGGRRESKRGKVVVDREASEFEDLAALLRSHNEQVKSVRRTTTRSRGQPGVKLVKEWEERTGRNFAGLGKEEREKVEREIKAAGK</sequence>
<gene>
    <name evidence="2" type="ORF">TrCOL_g8856</name>
</gene>
<feature type="compositionally biased region" description="Gly residues" evidence="1">
    <location>
        <begin position="87"/>
        <end position="97"/>
    </location>
</feature>
<accession>A0A9W7GDS9</accession>
<dbReference type="Proteomes" id="UP001165065">
    <property type="component" value="Unassembled WGS sequence"/>
</dbReference>
<dbReference type="OrthoDB" id="10640529at2759"/>
<dbReference type="AlphaFoldDB" id="A0A9W7GDS9"/>
<organism evidence="2 3">
    <name type="scientific">Triparma columacea</name>
    <dbReference type="NCBI Taxonomy" id="722753"/>
    <lineage>
        <taxon>Eukaryota</taxon>
        <taxon>Sar</taxon>
        <taxon>Stramenopiles</taxon>
        <taxon>Ochrophyta</taxon>
        <taxon>Bolidophyceae</taxon>
        <taxon>Parmales</taxon>
        <taxon>Triparmaceae</taxon>
        <taxon>Triparma</taxon>
    </lineage>
</organism>
<reference evidence="3" key="1">
    <citation type="journal article" date="2023" name="Commun. Biol.">
        <title>Genome analysis of Parmales, the sister group of diatoms, reveals the evolutionary specialization of diatoms from phago-mixotrophs to photoautotrophs.</title>
        <authorList>
            <person name="Ban H."/>
            <person name="Sato S."/>
            <person name="Yoshikawa S."/>
            <person name="Yamada K."/>
            <person name="Nakamura Y."/>
            <person name="Ichinomiya M."/>
            <person name="Sato N."/>
            <person name="Blanc-Mathieu R."/>
            <person name="Endo H."/>
            <person name="Kuwata A."/>
            <person name="Ogata H."/>
        </authorList>
    </citation>
    <scope>NUCLEOTIDE SEQUENCE [LARGE SCALE GENOMIC DNA]</scope>
</reference>
<comment type="caution">
    <text evidence="2">The sequence shown here is derived from an EMBL/GenBank/DDBJ whole genome shotgun (WGS) entry which is preliminary data.</text>
</comment>
<feature type="compositionally biased region" description="Basic and acidic residues" evidence="1">
    <location>
        <begin position="58"/>
        <end position="71"/>
    </location>
</feature>
<feature type="region of interest" description="Disordered" evidence="1">
    <location>
        <begin position="58"/>
        <end position="151"/>
    </location>
</feature>
<feature type="compositionally biased region" description="Basic and acidic residues" evidence="1">
    <location>
        <begin position="106"/>
        <end position="135"/>
    </location>
</feature>
<keyword evidence="3" id="KW-1185">Reference proteome</keyword>
<evidence type="ECO:0000256" key="1">
    <source>
        <dbReference type="SAM" id="MobiDB-lite"/>
    </source>
</evidence>
<dbReference type="EMBL" id="BRYA01000170">
    <property type="protein sequence ID" value="GMI42342.1"/>
    <property type="molecule type" value="Genomic_DNA"/>
</dbReference>
<proteinExistence type="predicted"/>
<feature type="compositionally biased region" description="Basic and acidic residues" evidence="1">
    <location>
        <begin position="206"/>
        <end position="223"/>
    </location>
</feature>
<name>A0A9W7GDS9_9STRA</name>
<evidence type="ECO:0000313" key="3">
    <source>
        <dbReference type="Proteomes" id="UP001165065"/>
    </source>
</evidence>
<feature type="region of interest" description="Disordered" evidence="1">
    <location>
        <begin position="174"/>
        <end position="256"/>
    </location>
</feature>